<reference evidence="3 4" key="1">
    <citation type="journal article" date="2019" name="PLoS ONE">
        <title>Comparative genome analysis indicates high evolutionary potential of pathogenicity genes in Colletotrichum tanaceti.</title>
        <authorList>
            <person name="Lelwala R.V."/>
            <person name="Korhonen P.K."/>
            <person name="Young N.D."/>
            <person name="Scott J.B."/>
            <person name="Ades P.A."/>
            <person name="Gasser R.B."/>
            <person name="Taylor P.W.J."/>
        </authorList>
    </citation>
    <scope>NUCLEOTIDE SEQUENCE [LARGE SCALE GENOMIC DNA]</scope>
    <source>
        <strain evidence="3">BRIP57314</strain>
    </source>
</reference>
<dbReference type="SUPFAM" id="SSF56300">
    <property type="entry name" value="Metallo-dependent phosphatases"/>
    <property type="match status" value="1"/>
</dbReference>
<feature type="compositionally biased region" description="Basic and acidic residues" evidence="1">
    <location>
        <begin position="291"/>
        <end position="300"/>
    </location>
</feature>
<comment type="caution">
    <text evidence="3">The sequence shown here is derived from an EMBL/GenBank/DDBJ whole genome shotgun (WGS) entry which is preliminary data.</text>
</comment>
<accession>A0A4V6DGP6</accession>
<evidence type="ECO:0000256" key="1">
    <source>
        <dbReference type="SAM" id="MobiDB-lite"/>
    </source>
</evidence>
<dbReference type="Pfam" id="PF00149">
    <property type="entry name" value="Metallophos"/>
    <property type="match status" value="1"/>
</dbReference>
<keyword evidence="4" id="KW-1185">Reference proteome</keyword>
<name>A0A4V6DGP6_9PEZI</name>
<gene>
    <name evidence="3" type="primary">T07D4.2</name>
    <name evidence="3" type="ORF">CTA1_4291</name>
</gene>
<dbReference type="Proteomes" id="UP000310108">
    <property type="component" value="Unassembled WGS sequence"/>
</dbReference>
<evidence type="ECO:0000313" key="3">
    <source>
        <dbReference type="EMBL" id="TKW53516.1"/>
    </source>
</evidence>
<sequence length="318" mass="35572">MAEYKTTLQLLRNLNVPLKLFIAGNHDLSLDPPAVGQKIDEAERVHEETKFDRHMVNQEILAVRDLIKRSKSEGIVFLEEGTHEFVLANGAALKLFASPYTPGTAGWAFEYSTHDFNIEKGTDVVVTHGPPRGILDFSEGGKRIGCPQLFRAVARSQPKIHCFGHVHRGWGARLVAWRPTLSQTPSHIEDIDNAKSSVLEHLGHRNEPDEVAKARRERFKQYKSQGHCRLRHCKDDLEPLQAGQTLFVNAATKGGDELNQAPWIVDVDLPVAGPELQPQPTVSISKASNKRKMEPEELKGPKNNKKVQLLGMQRNESV</sequence>
<proteinExistence type="predicted"/>
<dbReference type="Gene3D" id="3.60.21.10">
    <property type="match status" value="1"/>
</dbReference>
<dbReference type="PANTHER" id="PTHR12905">
    <property type="entry name" value="METALLOPHOSPHOESTERASE"/>
    <property type="match status" value="1"/>
</dbReference>
<dbReference type="EMBL" id="PJEX01000182">
    <property type="protein sequence ID" value="TKW53516.1"/>
    <property type="molecule type" value="Genomic_DNA"/>
</dbReference>
<dbReference type="InterPro" id="IPR004843">
    <property type="entry name" value="Calcineurin-like_PHP"/>
</dbReference>
<dbReference type="GO" id="GO:0016787">
    <property type="term" value="F:hydrolase activity"/>
    <property type="evidence" value="ECO:0007669"/>
    <property type="project" value="InterPro"/>
</dbReference>
<organism evidence="3 4">
    <name type="scientific">Colletotrichum tanaceti</name>
    <dbReference type="NCBI Taxonomy" id="1306861"/>
    <lineage>
        <taxon>Eukaryota</taxon>
        <taxon>Fungi</taxon>
        <taxon>Dikarya</taxon>
        <taxon>Ascomycota</taxon>
        <taxon>Pezizomycotina</taxon>
        <taxon>Sordariomycetes</taxon>
        <taxon>Hypocreomycetidae</taxon>
        <taxon>Glomerellales</taxon>
        <taxon>Glomerellaceae</taxon>
        <taxon>Colletotrichum</taxon>
        <taxon>Colletotrichum destructivum species complex</taxon>
    </lineage>
</organism>
<feature type="domain" description="Calcineurin-like phosphoesterase" evidence="2">
    <location>
        <begin position="7"/>
        <end position="168"/>
    </location>
</feature>
<dbReference type="PANTHER" id="PTHR12905:SF0">
    <property type="entry name" value="CALCINEURIN-LIKE PHOSPHOESTERASE DOMAIN-CONTAINING PROTEIN"/>
    <property type="match status" value="1"/>
</dbReference>
<dbReference type="OrthoDB" id="630188at2759"/>
<feature type="region of interest" description="Disordered" evidence="1">
    <location>
        <begin position="276"/>
        <end position="318"/>
    </location>
</feature>
<protein>
    <submittedName>
        <fullName evidence="3">UPF0046 protein T07D4.2</fullName>
    </submittedName>
</protein>
<dbReference type="InterPro" id="IPR051693">
    <property type="entry name" value="UPF0046_metallophosphoest"/>
</dbReference>
<evidence type="ECO:0000313" key="4">
    <source>
        <dbReference type="Proteomes" id="UP000310108"/>
    </source>
</evidence>
<evidence type="ECO:0000259" key="2">
    <source>
        <dbReference type="Pfam" id="PF00149"/>
    </source>
</evidence>
<feature type="compositionally biased region" description="Polar residues" evidence="1">
    <location>
        <begin position="278"/>
        <end position="287"/>
    </location>
</feature>
<dbReference type="AlphaFoldDB" id="A0A4V6DGP6"/>
<dbReference type="InterPro" id="IPR029052">
    <property type="entry name" value="Metallo-depent_PP-like"/>
</dbReference>